<feature type="compositionally biased region" description="Polar residues" evidence="1">
    <location>
        <begin position="79"/>
        <end position="134"/>
    </location>
</feature>
<organism evidence="4 5">
    <name type="scientific">Armillaria solidipes</name>
    <dbReference type="NCBI Taxonomy" id="1076256"/>
    <lineage>
        <taxon>Eukaryota</taxon>
        <taxon>Fungi</taxon>
        <taxon>Dikarya</taxon>
        <taxon>Basidiomycota</taxon>
        <taxon>Agaricomycotina</taxon>
        <taxon>Agaricomycetes</taxon>
        <taxon>Agaricomycetidae</taxon>
        <taxon>Agaricales</taxon>
        <taxon>Marasmiineae</taxon>
        <taxon>Physalacriaceae</taxon>
        <taxon>Armillaria</taxon>
    </lineage>
</organism>
<name>A0A2H3B0S9_9AGAR</name>
<accession>A0A2H3B0S9</accession>
<keyword evidence="5" id="KW-1185">Reference proteome</keyword>
<keyword evidence="3" id="KW-0732">Signal</keyword>
<dbReference type="Proteomes" id="UP000218334">
    <property type="component" value="Unassembled WGS sequence"/>
</dbReference>
<keyword evidence="2" id="KW-1133">Transmembrane helix</keyword>
<reference evidence="5" key="1">
    <citation type="journal article" date="2017" name="Nat. Ecol. Evol.">
        <title>Genome expansion and lineage-specific genetic innovations in the forest pathogenic fungi Armillaria.</title>
        <authorList>
            <person name="Sipos G."/>
            <person name="Prasanna A.N."/>
            <person name="Walter M.C."/>
            <person name="O'Connor E."/>
            <person name="Balint B."/>
            <person name="Krizsan K."/>
            <person name="Kiss B."/>
            <person name="Hess J."/>
            <person name="Varga T."/>
            <person name="Slot J."/>
            <person name="Riley R."/>
            <person name="Boka B."/>
            <person name="Rigling D."/>
            <person name="Barry K."/>
            <person name="Lee J."/>
            <person name="Mihaltcheva S."/>
            <person name="LaButti K."/>
            <person name="Lipzen A."/>
            <person name="Waldron R."/>
            <person name="Moloney N.M."/>
            <person name="Sperisen C."/>
            <person name="Kredics L."/>
            <person name="Vagvoelgyi C."/>
            <person name="Patrignani A."/>
            <person name="Fitzpatrick D."/>
            <person name="Nagy I."/>
            <person name="Doyle S."/>
            <person name="Anderson J.B."/>
            <person name="Grigoriev I.V."/>
            <person name="Gueldener U."/>
            <person name="Muensterkoetter M."/>
            <person name="Nagy L.G."/>
        </authorList>
    </citation>
    <scope>NUCLEOTIDE SEQUENCE [LARGE SCALE GENOMIC DNA]</scope>
    <source>
        <strain evidence="5">28-4</strain>
    </source>
</reference>
<keyword evidence="2" id="KW-0472">Membrane</keyword>
<gene>
    <name evidence="4" type="ORF">ARMSODRAFT_1009137</name>
</gene>
<evidence type="ECO:0000256" key="3">
    <source>
        <dbReference type="SAM" id="SignalP"/>
    </source>
</evidence>
<evidence type="ECO:0000313" key="5">
    <source>
        <dbReference type="Proteomes" id="UP000218334"/>
    </source>
</evidence>
<feature type="compositionally biased region" description="Low complexity" evidence="1">
    <location>
        <begin position="142"/>
        <end position="157"/>
    </location>
</feature>
<feature type="compositionally biased region" description="Low complexity" evidence="1">
    <location>
        <begin position="177"/>
        <end position="187"/>
    </location>
</feature>
<sequence length="500" mass="53609">MAPRSFQHLTVILCYLLAASSQSALASPLRIHIRDDPNLTDDNALGSLISSFYSALSSLSPEPSASKRMADALSSIETSTDITPAPAQATSAAETQYSQTMTPDPQNDPQTPSPTQTSDAQVEQPTSLSPTEWATQDLVEDAVSTSLESPSVSSVSSDLEESSAESPSPTPTQDTASSIDGLSSSSSTVPTPTNQMHFGPGPAVIATSISSTEQQVDLVTMSPAATSDLSSQVPVGPSHTQTPLTSAKHYPIPIRQLLVIGSVFFGFIAITLLVYLVLSRPSIKKWLNEARGIKEGKTVRWDCVDRDSLVEEKEEGKRASSFSFNVTPPTPAIPPTAKLTPALKSPWLTLPSQTSPSNDTVRSSLGVGDINGGFSGSWYGDDESMPEERKSVPLLSPEEFFTLPPEYSESRNSRRSSAPVDYRASKIVSKDGDEGGRRRSNSACVTLGQNNGRRLALAYKLWGAEFSYPGLCDDGGNYSRLQRKIGPFQNLFGIIERINQ</sequence>
<feature type="region of interest" description="Disordered" evidence="1">
    <location>
        <begin position="79"/>
        <end position="203"/>
    </location>
</feature>
<keyword evidence="2" id="KW-0812">Transmembrane</keyword>
<feature type="signal peptide" evidence="3">
    <location>
        <begin position="1"/>
        <end position="26"/>
    </location>
</feature>
<dbReference type="EMBL" id="KZ293483">
    <property type="protein sequence ID" value="PBK60682.1"/>
    <property type="molecule type" value="Genomic_DNA"/>
</dbReference>
<dbReference type="AlphaFoldDB" id="A0A2H3B0S9"/>
<feature type="transmembrane region" description="Helical" evidence="2">
    <location>
        <begin position="257"/>
        <end position="278"/>
    </location>
</feature>
<feature type="chain" id="PRO_5013756244" evidence="3">
    <location>
        <begin position="27"/>
        <end position="500"/>
    </location>
</feature>
<evidence type="ECO:0000313" key="4">
    <source>
        <dbReference type="EMBL" id="PBK60682.1"/>
    </source>
</evidence>
<evidence type="ECO:0000256" key="2">
    <source>
        <dbReference type="SAM" id="Phobius"/>
    </source>
</evidence>
<protein>
    <submittedName>
        <fullName evidence="4">Uncharacterized protein</fullName>
    </submittedName>
</protein>
<evidence type="ECO:0000256" key="1">
    <source>
        <dbReference type="SAM" id="MobiDB-lite"/>
    </source>
</evidence>
<proteinExistence type="predicted"/>